<feature type="region of interest" description="Disordered" evidence="1">
    <location>
        <begin position="97"/>
        <end position="120"/>
    </location>
</feature>
<organism evidence="3 4">
    <name type="scientific">Chlorobaculum tepidum (strain ATCC 49652 / DSM 12025 / NBRC 103806 / TLS)</name>
    <name type="common">Chlorobium tepidum</name>
    <dbReference type="NCBI Taxonomy" id="194439"/>
    <lineage>
        <taxon>Bacteria</taxon>
        <taxon>Pseudomonadati</taxon>
        <taxon>Chlorobiota</taxon>
        <taxon>Chlorobiia</taxon>
        <taxon>Chlorobiales</taxon>
        <taxon>Chlorobiaceae</taxon>
        <taxon>Chlorobaculum</taxon>
    </lineage>
</organism>
<keyword evidence="2" id="KW-0812">Transmembrane</keyword>
<dbReference type="EnsemblBacteria" id="AAM73108">
    <property type="protein sequence ID" value="AAM73108"/>
    <property type="gene ID" value="CT1889"/>
</dbReference>
<evidence type="ECO:0000313" key="4">
    <source>
        <dbReference type="Proteomes" id="UP000001007"/>
    </source>
</evidence>
<dbReference type="eggNOG" id="ENOG5033NSB">
    <property type="taxonomic scope" value="Bacteria"/>
</dbReference>
<gene>
    <name evidence="3" type="ordered locus">CT1889</name>
</gene>
<dbReference type="OrthoDB" id="595360at2"/>
<feature type="transmembrane region" description="Helical" evidence="2">
    <location>
        <begin position="34"/>
        <end position="56"/>
    </location>
</feature>
<dbReference type="HOGENOM" id="CLU_1033853_0_0_10"/>
<protein>
    <submittedName>
        <fullName evidence="3">Uncharacterized protein</fullName>
    </submittedName>
</protein>
<evidence type="ECO:0000313" key="3">
    <source>
        <dbReference type="EMBL" id="AAM73108.1"/>
    </source>
</evidence>
<dbReference type="EMBL" id="AE006470">
    <property type="protein sequence ID" value="AAM73108.1"/>
    <property type="molecule type" value="Genomic_DNA"/>
</dbReference>
<keyword evidence="2" id="KW-0472">Membrane</keyword>
<feature type="transmembrane region" description="Helical" evidence="2">
    <location>
        <begin position="7"/>
        <end position="28"/>
    </location>
</feature>
<feature type="region of interest" description="Disordered" evidence="1">
    <location>
        <begin position="216"/>
        <end position="264"/>
    </location>
</feature>
<keyword evidence="4" id="KW-1185">Reference proteome</keyword>
<keyword evidence="2" id="KW-1133">Transmembrane helix</keyword>
<dbReference type="Proteomes" id="UP000001007">
    <property type="component" value="Chromosome"/>
</dbReference>
<feature type="compositionally biased region" description="Basic and acidic residues" evidence="1">
    <location>
        <begin position="246"/>
        <end position="264"/>
    </location>
</feature>
<accession>Q8KBA0</accession>
<reference evidence="3 4" key="1">
    <citation type="journal article" date="2002" name="Proc. Natl. Acad. Sci. U.S.A.">
        <title>The complete genome sequence of Chlorobium tepidum TLS, a photosynthetic, anaerobic, green-sulfur bacterium.</title>
        <authorList>
            <person name="Eisen J.A."/>
            <person name="Nelson K.E."/>
            <person name="Paulsen I.T."/>
            <person name="Heidelberg J.F."/>
            <person name="Wu M."/>
            <person name="Dodson R.J."/>
            <person name="Deboy R."/>
            <person name="Gwinn M.L."/>
            <person name="Nelson W.C."/>
            <person name="Haft D.H."/>
            <person name="Hickey E.K."/>
            <person name="Peterson J.D."/>
            <person name="Durkin A.S."/>
            <person name="Kolonay J.L."/>
            <person name="Yang F."/>
            <person name="Holt I."/>
            <person name="Umayam L.A."/>
            <person name="Mason T."/>
            <person name="Brenner M."/>
            <person name="Shea T.P."/>
            <person name="Parksey D."/>
            <person name="Nierman W.C."/>
            <person name="Feldblyum T.V."/>
            <person name="Hansen C.L."/>
            <person name="Craven M.B."/>
            <person name="Radune D."/>
            <person name="Vamathevan J."/>
            <person name="Khouri H."/>
            <person name="White O."/>
            <person name="Gruber T.M."/>
            <person name="Ketchum K.A."/>
            <person name="Venter J.C."/>
            <person name="Tettelin H."/>
            <person name="Bryant D.A."/>
            <person name="Fraser C.M."/>
        </authorList>
    </citation>
    <scope>NUCLEOTIDE SEQUENCE [LARGE SCALE GENOMIC DNA]</scope>
    <source>
        <strain evidence="4">ATCC 49652 / DSM 12025 / NBRC 103806 / TLS</strain>
    </source>
</reference>
<evidence type="ECO:0000256" key="1">
    <source>
        <dbReference type="SAM" id="MobiDB-lite"/>
    </source>
</evidence>
<dbReference type="STRING" id="194439.CT1889"/>
<dbReference type="AlphaFoldDB" id="Q8KBA0"/>
<sequence>MNQRLTAALLVGISVAFIAAEILVAVFGSFDQGWMVLFLSLYAGFVGLLFGLSTLLEGRREEVESVSERRARARRDGLVGNLLDDYEIDEEFLGRGVRKPRSKKPSPSSSSGASKERIPDDEELKAAVTAYAGMVGGIVTLRETIESMDDSAFLSMARKAGMGGVTRERVLALVVEMVSAQGPTKSDESPALSLSIDKESFDDYIKRCMTEPEVCIDDDATDSEGFSVGLDASDLSSRPGTPPTEFSHDPKAVMERFKRSTEKR</sequence>
<dbReference type="RefSeq" id="WP_010933547.1">
    <property type="nucleotide sequence ID" value="NC_002932.3"/>
</dbReference>
<dbReference type="KEGG" id="cte:CT1889"/>
<name>Q8KBA0_CHLTE</name>
<evidence type="ECO:0000256" key="2">
    <source>
        <dbReference type="SAM" id="Phobius"/>
    </source>
</evidence>
<proteinExistence type="predicted"/>